<organism evidence="1 2">
    <name type="scientific">Brotonthovivens ammoniilytica</name>
    <dbReference type="NCBI Taxonomy" id="2981725"/>
    <lineage>
        <taxon>Bacteria</taxon>
        <taxon>Bacillati</taxon>
        <taxon>Bacillota</taxon>
        <taxon>Clostridia</taxon>
        <taxon>Lachnospirales</taxon>
        <taxon>Lachnospiraceae</taxon>
        <taxon>Brotonthovivens</taxon>
    </lineage>
</organism>
<accession>A0ABT2TF80</accession>
<dbReference type="EMBL" id="JAOQJQ010000001">
    <property type="protein sequence ID" value="MCU6760838.1"/>
    <property type="molecule type" value="Genomic_DNA"/>
</dbReference>
<evidence type="ECO:0000313" key="1">
    <source>
        <dbReference type="EMBL" id="MCU6760838.1"/>
    </source>
</evidence>
<comment type="caution">
    <text evidence="1">The sequence shown here is derived from an EMBL/GenBank/DDBJ whole genome shotgun (WGS) entry which is preliminary data.</text>
</comment>
<evidence type="ECO:0000313" key="2">
    <source>
        <dbReference type="Proteomes" id="UP001652442"/>
    </source>
</evidence>
<reference evidence="1 2" key="1">
    <citation type="journal article" date="2021" name="ISME Commun">
        <title>Automated analysis of genomic sequences facilitates high-throughput and comprehensive description of bacteria.</title>
        <authorList>
            <person name="Hitch T.C.A."/>
        </authorList>
    </citation>
    <scope>NUCLEOTIDE SEQUENCE [LARGE SCALE GENOMIC DNA]</scope>
    <source>
        <strain evidence="1 2">Sanger_109</strain>
    </source>
</reference>
<dbReference type="RefSeq" id="WP_262590556.1">
    <property type="nucleotide sequence ID" value="NZ_JAOQJQ010000001.1"/>
</dbReference>
<proteinExistence type="predicted"/>
<name>A0ABT2TF80_9FIRM</name>
<dbReference type="Proteomes" id="UP001652442">
    <property type="component" value="Unassembled WGS sequence"/>
</dbReference>
<sequence>MAFHNRRQSRDREVTKRILQICGKKKLWMEPYSEKLFAEELPEVWQSSEGFLKQAGDGEVCFTERISPNEAVEKIEELILFEWNRTYPADLRLNLNLSEWKLAEQEDFPGFSHEKITQKRYIKKR</sequence>
<protein>
    <submittedName>
        <fullName evidence="1">Ribonuclease Z</fullName>
    </submittedName>
</protein>
<keyword evidence="2" id="KW-1185">Reference proteome</keyword>
<gene>
    <name evidence="1" type="ORF">OCV88_00640</name>
</gene>